<reference evidence="2" key="1">
    <citation type="submission" date="2016-11" db="UniProtKB">
        <authorList>
            <consortium name="WormBaseParasite"/>
        </authorList>
    </citation>
    <scope>IDENTIFICATION</scope>
</reference>
<dbReference type="Proteomes" id="UP000095284">
    <property type="component" value="Unplaced"/>
</dbReference>
<accession>A0A1I7RRW8</accession>
<organism evidence="1 2">
    <name type="scientific">Bursaphelenchus xylophilus</name>
    <name type="common">Pinewood nematode worm</name>
    <name type="synonym">Aphelenchoides xylophilus</name>
    <dbReference type="NCBI Taxonomy" id="6326"/>
    <lineage>
        <taxon>Eukaryota</taxon>
        <taxon>Metazoa</taxon>
        <taxon>Ecdysozoa</taxon>
        <taxon>Nematoda</taxon>
        <taxon>Chromadorea</taxon>
        <taxon>Rhabditida</taxon>
        <taxon>Tylenchina</taxon>
        <taxon>Tylenchomorpha</taxon>
        <taxon>Aphelenchoidea</taxon>
        <taxon>Aphelenchoididae</taxon>
        <taxon>Bursaphelenchus</taxon>
    </lineage>
</organism>
<name>A0A1I7RRW8_BURXY</name>
<sequence>MSRPCFDTCSRETFARRAFCDAVEREFDRSCLCFRRRQPSPVLSGHSQQLTRARPSILLDDAQVLRTPLAAEGVRMRKRWSTVLEETARFELIA</sequence>
<dbReference type="WBParaSite" id="BXY_0346600.1">
    <property type="protein sequence ID" value="BXY_0346600.1"/>
    <property type="gene ID" value="BXY_0346600"/>
</dbReference>
<evidence type="ECO:0000313" key="2">
    <source>
        <dbReference type="WBParaSite" id="BXY_0346600.1"/>
    </source>
</evidence>
<proteinExistence type="predicted"/>
<evidence type="ECO:0000313" key="1">
    <source>
        <dbReference type="Proteomes" id="UP000095284"/>
    </source>
</evidence>
<protein>
    <submittedName>
        <fullName evidence="2">Apple domain-containing protein</fullName>
    </submittedName>
</protein>
<dbReference type="AlphaFoldDB" id="A0A1I7RRW8"/>